<feature type="region of interest" description="Disordered" evidence="1">
    <location>
        <begin position="1"/>
        <end position="22"/>
    </location>
</feature>
<accession>A0ABD5YTA5</accession>
<protein>
    <recommendedName>
        <fullName evidence="2">DUF7347 domain-containing protein</fullName>
    </recommendedName>
</protein>
<evidence type="ECO:0000259" key="2">
    <source>
        <dbReference type="Pfam" id="PF24038"/>
    </source>
</evidence>
<gene>
    <name evidence="3" type="ORF">ACFQL7_07345</name>
</gene>
<feature type="domain" description="DUF7347" evidence="2">
    <location>
        <begin position="21"/>
        <end position="92"/>
    </location>
</feature>
<reference evidence="3 4" key="1">
    <citation type="journal article" date="2019" name="Int. J. Syst. Evol. Microbiol.">
        <title>The Global Catalogue of Microorganisms (GCM) 10K type strain sequencing project: providing services to taxonomists for standard genome sequencing and annotation.</title>
        <authorList>
            <consortium name="The Broad Institute Genomics Platform"/>
            <consortium name="The Broad Institute Genome Sequencing Center for Infectious Disease"/>
            <person name="Wu L."/>
            <person name="Ma J."/>
        </authorList>
    </citation>
    <scope>NUCLEOTIDE SEQUENCE [LARGE SCALE GENOMIC DNA]</scope>
    <source>
        <strain evidence="3 4">RDMS1</strain>
    </source>
</reference>
<dbReference type="EMBL" id="JBHTAX010000001">
    <property type="protein sequence ID" value="MFC7189690.1"/>
    <property type="molecule type" value="Genomic_DNA"/>
</dbReference>
<dbReference type="Gene3D" id="1.10.10.10">
    <property type="entry name" value="Winged helix-like DNA-binding domain superfamily/Winged helix DNA-binding domain"/>
    <property type="match status" value="1"/>
</dbReference>
<name>A0ABD5YTA5_9EURY</name>
<evidence type="ECO:0000256" key="1">
    <source>
        <dbReference type="SAM" id="MobiDB-lite"/>
    </source>
</evidence>
<comment type="caution">
    <text evidence="3">The sequence shown here is derived from an EMBL/GenBank/DDBJ whole genome shotgun (WGS) entry which is preliminary data.</text>
</comment>
<keyword evidence="4" id="KW-1185">Reference proteome</keyword>
<dbReference type="InterPro" id="IPR036388">
    <property type="entry name" value="WH-like_DNA-bd_sf"/>
</dbReference>
<dbReference type="InterPro" id="IPR055771">
    <property type="entry name" value="DUF7347"/>
</dbReference>
<dbReference type="Proteomes" id="UP001596417">
    <property type="component" value="Unassembled WGS sequence"/>
</dbReference>
<dbReference type="RefSeq" id="WP_390205140.1">
    <property type="nucleotide sequence ID" value="NZ_JBHSZC010000001.1"/>
</dbReference>
<evidence type="ECO:0000313" key="4">
    <source>
        <dbReference type="Proteomes" id="UP001596417"/>
    </source>
</evidence>
<evidence type="ECO:0000313" key="3">
    <source>
        <dbReference type="EMBL" id="MFC7189690.1"/>
    </source>
</evidence>
<organism evidence="3 4">
    <name type="scientific">Halocatena marina</name>
    <dbReference type="NCBI Taxonomy" id="2934937"/>
    <lineage>
        <taxon>Archaea</taxon>
        <taxon>Methanobacteriati</taxon>
        <taxon>Methanobacteriota</taxon>
        <taxon>Stenosarchaea group</taxon>
        <taxon>Halobacteria</taxon>
        <taxon>Halobacteriales</taxon>
        <taxon>Natronomonadaceae</taxon>
        <taxon>Halocatena</taxon>
    </lineage>
</organism>
<dbReference type="AlphaFoldDB" id="A0ABD5YTA5"/>
<proteinExistence type="predicted"/>
<sequence length="160" mass="17681">MGRPGRNSDENGPSGAVNHGDSFGQLANTTRLEIVQVLATEDTTIGYTELFEQVSIGDRGQFNYHLRLLVDGYVQKSEDGYRLAQSGVRAANVLASNSLENGANCQFEQVDSQCGTCGCEAVEIGYRAGEGIVRCPDCERHLTRFDFPRLLWTRTLFRNL</sequence>
<dbReference type="Pfam" id="PF24038">
    <property type="entry name" value="DUF7347"/>
    <property type="match status" value="1"/>
</dbReference>